<evidence type="ECO:0000313" key="1">
    <source>
        <dbReference type="EMBL" id="JAH93173.1"/>
    </source>
</evidence>
<accession>A0A0E9WUI9</accession>
<protein>
    <submittedName>
        <fullName evidence="1">Uncharacterized protein</fullName>
    </submittedName>
</protein>
<name>A0A0E9WUI9_ANGAN</name>
<reference evidence="1" key="2">
    <citation type="journal article" date="2015" name="Fish Shellfish Immunol.">
        <title>Early steps in the European eel (Anguilla anguilla)-Vibrio vulnificus interaction in the gills: Role of the RtxA13 toxin.</title>
        <authorList>
            <person name="Callol A."/>
            <person name="Pajuelo D."/>
            <person name="Ebbesson L."/>
            <person name="Teles M."/>
            <person name="MacKenzie S."/>
            <person name="Amaro C."/>
        </authorList>
    </citation>
    <scope>NUCLEOTIDE SEQUENCE</scope>
</reference>
<sequence length="57" mass="6747">MKQGHWVAGDHRMQVLHPKKHNFNRNAEFNGQGICGKVYRQDSLESDYNFPLIVDRY</sequence>
<dbReference type="AlphaFoldDB" id="A0A0E9WUI9"/>
<proteinExistence type="predicted"/>
<organism evidence="1">
    <name type="scientific">Anguilla anguilla</name>
    <name type="common">European freshwater eel</name>
    <name type="synonym">Muraena anguilla</name>
    <dbReference type="NCBI Taxonomy" id="7936"/>
    <lineage>
        <taxon>Eukaryota</taxon>
        <taxon>Metazoa</taxon>
        <taxon>Chordata</taxon>
        <taxon>Craniata</taxon>
        <taxon>Vertebrata</taxon>
        <taxon>Euteleostomi</taxon>
        <taxon>Actinopterygii</taxon>
        <taxon>Neopterygii</taxon>
        <taxon>Teleostei</taxon>
        <taxon>Anguilliformes</taxon>
        <taxon>Anguillidae</taxon>
        <taxon>Anguilla</taxon>
    </lineage>
</organism>
<reference evidence="1" key="1">
    <citation type="submission" date="2014-11" db="EMBL/GenBank/DDBJ databases">
        <authorList>
            <person name="Amaro Gonzalez C."/>
        </authorList>
    </citation>
    <scope>NUCLEOTIDE SEQUENCE</scope>
</reference>
<dbReference type="EMBL" id="GBXM01015404">
    <property type="protein sequence ID" value="JAH93173.1"/>
    <property type="molecule type" value="Transcribed_RNA"/>
</dbReference>